<gene>
    <name evidence="12" type="ORF">GEV33_004736</name>
</gene>
<reference evidence="12" key="1">
    <citation type="journal article" date="2020" name="J Insects Food Feed">
        <title>The yellow mealworm (Tenebrio molitor) genome: a resource for the emerging insects as food and feed industry.</title>
        <authorList>
            <person name="Eriksson T."/>
            <person name="Andere A."/>
            <person name="Kelstrup H."/>
            <person name="Emery V."/>
            <person name="Picard C."/>
        </authorList>
    </citation>
    <scope>NUCLEOTIDE SEQUENCE</scope>
    <source>
        <strain evidence="12">Stoneville</strain>
        <tissue evidence="12">Whole head</tissue>
    </source>
</reference>
<dbReference type="PRINTS" id="PR00896">
    <property type="entry name" value="VASOPRESSINR"/>
</dbReference>
<feature type="transmembrane region" description="Helical" evidence="10">
    <location>
        <begin position="164"/>
        <end position="193"/>
    </location>
</feature>
<dbReference type="Pfam" id="PF00001">
    <property type="entry name" value="7tm_1"/>
    <property type="match status" value="1"/>
</dbReference>
<evidence type="ECO:0000313" key="12">
    <source>
        <dbReference type="EMBL" id="KAH0818055.1"/>
    </source>
</evidence>
<comment type="similarity">
    <text evidence="10">Belongs to the G-protein coupled receptor 1 family. Vasopressin/oxytocin receptor subfamily.</text>
</comment>
<evidence type="ECO:0000256" key="8">
    <source>
        <dbReference type="ARBA" id="ARBA00023180"/>
    </source>
</evidence>
<feature type="domain" description="G-protein coupled receptors family 1 profile" evidence="11">
    <location>
        <begin position="21"/>
        <end position="237"/>
    </location>
</feature>
<dbReference type="PROSITE" id="PS50262">
    <property type="entry name" value="G_PROTEIN_RECEP_F1_2"/>
    <property type="match status" value="1"/>
</dbReference>
<accession>A0A8J6HNV2</accession>
<evidence type="ECO:0000256" key="1">
    <source>
        <dbReference type="ARBA" id="ARBA00004651"/>
    </source>
</evidence>
<dbReference type="Gene3D" id="1.20.1070.10">
    <property type="entry name" value="Rhodopsin 7-helix transmembrane proteins"/>
    <property type="match status" value="1"/>
</dbReference>
<dbReference type="PANTHER" id="PTHR24224:SF6">
    <property type="entry name" value="CARDIOACCELERATORY PEPTIDE RECEPTOR-RELATED"/>
    <property type="match status" value="1"/>
</dbReference>
<feature type="transmembrane region" description="Helical" evidence="10">
    <location>
        <begin position="121"/>
        <end position="141"/>
    </location>
</feature>
<feature type="transmembrane region" description="Helical" evidence="10">
    <location>
        <begin position="12"/>
        <end position="29"/>
    </location>
</feature>
<name>A0A8J6HNV2_TENMO</name>
<dbReference type="EMBL" id="JABDTM020018396">
    <property type="protein sequence ID" value="KAH0818055.1"/>
    <property type="molecule type" value="Genomic_DNA"/>
</dbReference>
<dbReference type="PROSITE" id="PS00237">
    <property type="entry name" value="G_PROTEIN_RECEP_F1_1"/>
    <property type="match status" value="1"/>
</dbReference>
<evidence type="ECO:0000256" key="5">
    <source>
        <dbReference type="ARBA" id="ARBA00023040"/>
    </source>
</evidence>
<keyword evidence="7 10" id="KW-0675">Receptor</keyword>
<comment type="subcellular location">
    <subcellularLocation>
        <location evidence="1 10">Cell membrane</location>
        <topology evidence="1 10">Multi-pass membrane protein</topology>
    </subcellularLocation>
</comment>
<dbReference type="PANTHER" id="PTHR24224">
    <property type="entry name" value="CARDIOACCELERATORY PEPTIDE RECEPTOR-RELATED"/>
    <property type="match status" value="1"/>
</dbReference>
<evidence type="ECO:0000256" key="10">
    <source>
        <dbReference type="RuleBase" id="RU046427"/>
    </source>
</evidence>
<evidence type="ECO:0000259" key="11">
    <source>
        <dbReference type="PROSITE" id="PS50262"/>
    </source>
</evidence>
<keyword evidence="3 10" id="KW-0812">Transmembrane</keyword>
<comment type="caution">
    <text evidence="12">The sequence shown here is derived from an EMBL/GenBank/DDBJ whole genome shotgun (WGS) entry which is preliminary data.</text>
</comment>
<evidence type="ECO:0000256" key="2">
    <source>
        <dbReference type="ARBA" id="ARBA00022475"/>
    </source>
</evidence>
<dbReference type="InterPro" id="IPR052665">
    <property type="entry name" value="Neuropeptide-GPCR"/>
</dbReference>
<keyword evidence="4 10" id="KW-1133">Transmembrane helix</keyword>
<dbReference type="PRINTS" id="PR00237">
    <property type="entry name" value="GPCRRHODOPSN"/>
</dbReference>
<keyword evidence="9 10" id="KW-0807">Transducer</keyword>
<keyword evidence="5 10" id="KW-0297">G-protein coupled receptor</keyword>
<keyword evidence="13" id="KW-1185">Reference proteome</keyword>
<keyword evidence="8 10" id="KW-0325">Glycoprotein</keyword>
<evidence type="ECO:0000256" key="3">
    <source>
        <dbReference type="ARBA" id="ARBA00022692"/>
    </source>
</evidence>
<keyword evidence="2" id="KW-1003">Cell membrane</keyword>
<dbReference type="InterPro" id="IPR017452">
    <property type="entry name" value="GPCR_Rhodpsn_7TM"/>
</dbReference>
<evidence type="ECO:0000256" key="9">
    <source>
        <dbReference type="ARBA" id="ARBA00023224"/>
    </source>
</evidence>
<evidence type="ECO:0000256" key="4">
    <source>
        <dbReference type="ARBA" id="ARBA00022989"/>
    </source>
</evidence>
<comment type="caution">
    <text evidence="10">Lacks conserved residue(s) required for the propagation of feature annotation.</text>
</comment>
<feature type="transmembrane region" description="Helical" evidence="10">
    <location>
        <begin position="80"/>
        <end position="100"/>
    </location>
</feature>
<evidence type="ECO:0000256" key="6">
    <source>
        <dbReference type="ARBA" id="ARBA00023136"/>
    </source>
</evidence>
<evidence type="ECO:0000313" key="13">
    <source>
        <dbReference type="Proteomes" id="UP000719412"/>
    </source>
</evidence>
<organism evidence="12 13">
    <name type="scientific">Tenebrio molitor</name>
    <name type="common">Yellow mealworm beetle</name>
    <dbReference type="NCBI Taxonomy" id="7067"/>
    <lineage>
        <taxon>Eukaryota</taxon>
        <taxon>Metazoa</taxon>
        <taxon>Ecdysozoa</taxon>
        <taxon>Arthropoda</taxon>
        <taxon>Hexapoda</taxon>
        <taxon>Insecta</taxon>
        <taxon>Pterygota</taxon>
        <taxon>Neoptera</taxon>
        <taxon>Endopterygota</taxon>
        <taxon>Coleoptera</taxon>
        <taxon>Polyphaga</taxon>
        <taxon>Cucujiformia</taxon>
        <taxon>Tenebrionidae</taxon>
        <taxon>Tenebrio</taxon>
    </lineage>
</organism>
<dbReference type="SUPFAM" id="SSF81321">
    <property type="entry name" value="Family A G protein-coupled receptor-like"/>
    <property type="match status" value="1"/>
</dbReference>
<feature type="transmembrane region" description="Helical" evidence="10">
    <location>
        <begin position="41"/>
        <end position="60"/>
    </location>
</feature>
<dbReference type="GO" id="GO:0005000">
    <property type="term" value="F:vasopressin receptor activity"/>
    <property type="evidence" value="ECO:0007669"/>
    <property type="project" value="InterPro"/>
</dbReference>
<dbReference type="InterPro" id="IPR001817">
    <property type="entry name" value="Vasoprsn_rcpt"/>
</dbReference>
<reference evidence="12" key="2">
    <citation type="submission" date="2021-08" db="EMBL/GenBank/DDBJ databases">
        <authorList>
            <person name="Eriksson T."/>
        </authorList>
    </citation>
    <scope>NUCLEOTIDE SEQUENCE</scope>
    <source>
        <strain evidence="12">Stoneville</strain>
        <tissue evidence="12">Whole head</tissue>
    </source>
</reference>
<dbReference type="Proteomes" id="UP000719412">
    <property type="component" value="Unassembled WGS sequence"/>
</dbReference>
<evidence type="ECO:0000256" key="7">
    <source>
        <dbReference type="ARBA" id="ARBA00023170"/>
    </source>
</evidence>
<dbReference type="AlphaFoldDB" id="A0A8J6HNV2"/>
<sequence>MILQTEQFTLLWILLIVIVAGNVGVLCTLHCGRSRKSRMNYFITHLAFADLCVGLINVLTDIVWKITVAWYAGNVACKVIRFWTGVVTYASTYVLVALSIDRYDAIRHPMKFSGSWKRAKCLISTAWFFSVLFSVPMLVLYEENTIKNKVQCWIELKEPWKWQLYMTLVSVTLFFIPAAIIATCYAVIIVTIWSKNAKGFIKNPKTTNGSDNSRRASSRGLIPRAKVKTVKITFVIVSDSKPSSSSLLFLTCRQLSMRVVNLVAVRPEQDRYVERDYLLRGLQQVSINLKWRFGEKFTALVNIMLSGVDVDRRGRQD</sequence>
<dbReference type="InterPro" id="IPR000276">
    <property type="entry name" value="GPCR_Rhodpsn"/>
</dbReference>
<proteinExistence type="inferred from homology"/>
<protein>
    <recommendedName>
        <fullName evidence="11">G-protein coupled receptors family 1 profile domain-containing protein</fullName>
    </recommendedName>
</protein>
<keyword evidence="6 10" id="KW-0472">Membrane</keyword>
<dbReference type="GO" id="GO:0008188">
    <property type="term" value="F:neuropeptide receptor activity"/>
    <property type="evidence" value="ECO:0007669"/>
    <property type="project" value="TreeGrafter"/>
</dbReference>
<dbReference type="GO" id="GO:0005886">
    <property type="term" value="C:plasma membrane"/>
    <property type="evidence" value="ECO:0007669"/>
    <property type="project" value="UniProtKB-SubCell"/>
</dbReference>